<evidence type="ECO:0000313" key="2">
    <source>
        <dbReference type="Proteomes" id="UP001164250"/>
    </source>
</evidence>
<proteinExistence type="predicted"/>
<dbReference type="EMBL" id="CM047900">
    <property type="protein sequence ID" value="KAJ0100328.1"/>
    <property type="molecule type" value="Genomic_DNA"/>
</dbReference>
<comment type="caution">
    <text evidence="1">The sequence shown here is derived from an EMBL/GenBank/DDBJ whole genome shotgun (WGS) entry which is preliminary data.</text>
</comment>
<sequence>MNIPHVLIIPFPAQGHVIPLMELSQCLIPEAMEPWEDRNDIGRLCEVISKVLPGKLEELIEDDQQSGSRIDCLCDCGWEYWFGY</sequence>
<keyword evidence="2" id="KW-1185">Reference proteome</keyword>
<accession>A0ACC1BN97</accession>
<reference evidence="2" key="1">
    <citation type="journal article" date="2023" name="G3 (Bethesda)">
        <title>Genome assembly and association tests identify interacting loci associated with vigor, precocity, and sex in interspecific pistachio rootstocks.</title>
        <authorList>
            <person name="Palmer W."/>
            <person name="Jacygrad E."/>
            <person name="Sagayaradj S."/>
            <person name="Cavanaugh K."/>
            <person name="Han R."/>
            <person name="Bertier L."/>
            <person name="Beede B."/>
            <person name="Kafkas S."/>
            <person name="Golino D."/>
            <person name="Preece J."/>
            <person name="Michelmore R."/>
        </authorList>
    </citation>
    <scope>NUCLEOTIDE SEQUENCE [LARGE SCALE GENOMIC DNA]</scope>
</reference>
<gene>
    <name evidence="1" type="ORF">Patl1_21701</name>
</gene>
<protein>
    <submittedName>
        <fullName evidence="1">Uncharacterized protein</fullName>
    </submittedName>
</protein>
<name>A0ACC1BN97_9ROSI</name>
<organism evidence="1 2">
    <name type="scientific">Pistacia atlantica</name>
    <dbReference type="NCBI Taxonomy" id="434234"/>
    <lineage>
        <taxon>Eukaryota</taxon>
        <taxon>Viridiplantae</taxon>
        <taxon>Streptophyta</taxon>
        <taxon>Embryophyta</taxon>
        <taxon>Tracheophyta</taxon>
        <taxon>Spermatophyta</taxon>
        <taxon>Magnoliopsida</taxon>
        <taxon>eudicotyledons</taxon>
        <taxon>Gunneridae</taxon>
        <taxon>Pentapetalae</taxon>
        <taxon>rosids</taxon>
        <taxon>malvids</taxon>
        <taxon>Sapindales</taxon>
        <taxon>Anacardiaceae</taxon>
        <taxon>Pistacia</taxon>
    </lineage>
</organism>
<dbReference type="Proteomes" id="UP001164250">
    <property type="component" value="Chromosome 4"/>
</dbReference>
<evidence type="ECO:0000313" key="1">
    <source>
        <dbReference type="EMBL" id="KAJ0100328.1"/>
    </source>
</evidence>